<dbReference type="CDD" id="cd07043">
    <property type="entry name" value="STAS_anti-anti-sigma_factors"/>
    <property type="match status" value="1"/>
</dbReference>
<dbReference type="InterPro" id="IPR002645">
    <property type="entry name" value="STAS_dom"/>
</dbReference>
<comment type="caution">
    <text evidence="2">The sequence shown here is derived from an EMBL/GenBank/DDBJ whole genome shotgun (WGS) entry which is preliminary data.</text>
</comment>
<dbReference type="AlphaFoldDB" id="A0A367ZMM3"/>
<evidence type="ECO:0000313" key="3">
    <source>
        <dbReference type="Proteomes" id="UP000252355"/>
    </source>
</evidence>
<sequence length="113" mass="12424">MDNVRIEDFTTNSVLLVPSGYLERDLGVAIKNAVKTVLAQGNKNVVISFAEVNRVNSLGMSELIDTFDLIDNAGAEMWFVDVRNDLRAILEAAGLLNLVSQILTMEEARRALS</sequence>
<feature type="domain" description="STAS" evidence="1">
    <location>
        <begin position="30"/>
        <end position="113"/>
    </location>
</feature>
<accession>A0A367ZMM3</accession>
<dbReference type="Proteomes" id="UP000252355">
    <property type="component" value="Unassembled WGS sequence"/>
</dbReference>
<organism evidence="2 3">
    <name type="scientific">Candidatus Ozemobacter sibiricus</name>
    <dbReference type="NCBI Taxonomy" id="2268124"/>
    <lineage>
        <taxon>Bacteria</taxon>
        <taxon>Candidatus Ozemobacteria</taxon>
        <taxon>Candidatus Ozemobacterales</taxon>
        <taxon>Candidatus Ozemobacteraceae</taxon>
        <taxon>Candidatus Ozemobacter</taxon>
    </lineage>
</organism>
<dbReference type="InterPro" id="IPR036513">
    <property type="entry name" value="STAS_dom_sf"/>
</dbReference>
<protein>
    <recommendedName>
        <fullName evidence="1">STAS domain-containing protein</fullName>
    </recommendedName>
</protein>
<dbReference type="Pfam" id="PF01740">
    <property type="entry name" value="STAS"/>
    <property type="match status" value="1"/>
</dbReference>
<name>A0A367ZMM3_9BACT</name>
<dbReference type="SUPFAM" id="SSF52091">
    <property type="entry name" value="SpoIIaa-like"/>
    <property type="match status" value="1"/>
</dbReference>
<evidence type="ECO:0000313" key="2">
    <source>
        <dbReference type="EMBL" id="RCK79384.1"/>
    </source>
</evidence>
<proteinExistence type="predicted"/>
<gene>
    <name evidence="2" type="ORF">OZSIB_0024</name>
</gene>
<dbReference type="Gene3D" id="3.30.750.24">
    <property type="entry name" value="STAS domain"/>
    <property type="match status" value="1"/>
</dbReference>
<dbReference type="EMBL" id="QOQW01000013">
    <property type="protein sequence ID" value="RCK79384.1"/>
    <property type="molecule type" value="Genomic_DNA"/>
</dbReference>
<reference evidence="2 3" key="1">
    <citation type="submission" date="2018-05" db="EMBL/GenBank/DDBJ databases">
        <title>A metagenomic window into the 2 km-deep terrestrial subsurface aquifer revealed taxonomically and functionally diverse microbial community comprising novel uncultured bacterial lineages.</title>
        <authorList>
            <person name="Kadnikov V.V."/>
            <person name="Mardanov A.V."/>
            <person name="Beletsky A.V."/>
            <person name="Banks D."/>
            <person name="Pimenov N.V."/>
            <person name="Frank Y.A."/>
            <person name="Karnachuk O.V."/>
            <person name="Ravin N.V."/>
        </authorList>
    </citation>
    <scope>NUCLEOTIDE SEQUENCE [LARGE SCALE GENOMIC DNA]</scope>
    <source>
        <strain evidence="2">BY5</strain>
    </source>
</reference>
<evidence type="ECO:0000259" key="1">
    <source>
        <dbReference type="PROSITE" id="PS50801"/>
    </source>
</evidence>
<dbReference type="PROSITE" id="PS50801">
    <property type="entry name" value="STAS"/>
    <property type="match status" value="1"/>
</dbReference>